<keyword evidence="2" id="KW-1185">Reference proteome</keyword>
<reference evidence="1" key="1">
    <citation type="submission" date="2020-05" db="EMBL/GenBank/DDBJ databases">
        <title>Large-scale comparative analyses of tick genomes elucidate their genetic diversity and vector capacities.</title>
        <authorList>
            <person name="Jia N."/>
            <person name="Wang J."/>
            <person name="Shi W."/>
            <person name="Du L."/>
            <person name="Sun Y."/>
            <person name="Zhan W."/>
            <person name="Jiang J."/>
            <person name="Wang Q."/>
            <person name="Zhang B."/>
            <person name="Ji P."/>
            <person name="Sakyi L.B."/>
            <person name="Cui X."/>
            <person name="Yuan T."/>
            <person name="Jiang B."/>
            <person name="Yang W."/>
            <person name="Lam T.T.-Y."/>
            <person name="Chang Q."/>
            <person name="Ding S."/>
            <person name="Wang X."/>
            <person name="Zhu J."/>
            <person name="Ruan X."/>
            <person name="Zhao L."/>
            <person name="Wei J."/>
            <person name="Que T."/>
            <person name="Du C."/>
            <person name="Cheng J."/>
            <person name="Dai P."/>
            <person name="Han X."/>
            <person name="Huang E."/>
            <person name="Gao Y."/>
            <person name="Liu J."/>
            <person name="Shao H."/>
            <person name="Ye R."/>
            <person name="Li L."/>
            <person name="Wei W."/>
            <person name="Wang X."/>
            <person name="Wang C."/>
            <person name="Yang T."/>
            <person name="Huo Q."/>
            <person name="Li W."/>
            <person name="Guo W."/>
            <person name="Chen H."/>
            <person name="Zhou L."/>
            <person name="Ni X."/>
            <person name="Tian J."/>
            <person name="Zhou Y."/>
            <person name="Sheng Y."/>
            <person name="Liu T."/>
            <person name="Pan Y."/>
            <person name="Xia L."/>
            <person name="Li J."/>
            <person name="Zhao F."/>
            <person name="Cao W."/>
        </authorList>
    </citation>
    <scope>NUCLEOTIDE SEQUENCE</scope>
    <source>
        <strain evidence="1">Hyas-2018</strain>
    </source>
</reference>
<dbReference type="EMBL" id="CM023481">
    <property type="protein sequence ID" value="KAH6947731.1"/>
    <property type="molecule type" value="Genomic_DNA"/>
</dbReference>
<dbReference type="Proteomes" id="UP000821845">
    <property type="component" value="Chromosome 1"/>
</dbReference>
<evidence type="ECO:0000313" key="2">
    <source>
        <dbReference type="Proteomes" id="UP000821845"/>
    </source>
</evidence>
<comment type="caution">
    <text evidence="1">The sequence shown here is derived from an EMBL/GenBank/DDBJ whole genome shotgun (WGS) entry which is preliminary data.</text>
</comment>
<accession>A0ACB7TKP2</accession>
<sequence length="120" mass="12677">MGPQYCLATSPNRGVTADVQCRRRLSGLSPPRGSRALSSGRVAGSARQRRRPPPCTAAHSGRHGARATAEPRRALPRARGPISSGPASRLLFRERQAGRTVTWPRGSGEPSSAGGKNART</sequence>
<name>A0ACB7TKP2_HYAAI</name>
<proteinExistence type="predicted"/>
<organism evidence="1 2">
    <name type="scientific">Hyalomma asiaticum</name>
    <name type="common">Tick</name>
    <dbReference type="NCBI Taxonomy" id="266040"/>
    <lineage>
        <taxon>Eukaryota</taxon>
        <taxon>Metazoa</taxon>
        <taxon>Ecdysozoa</taxon>
        <taxon>Arthropoda</taxon>
        <taxon>Chelicerata</taxon>
        <taxon>Arachnida</taxon>
        <taxon>Acari</taxon>
        <taxon>Parasitiformes</taxon>
        <taxon>Ixodida</taxon>
        <taxon>Ixodoidea</taxon>
        <taxon>Ixodidae</taxon>
        <taxon>Hyalomminae</taxon>
        <taxon>Hyalomma</taxon>
    </lineage>
</organism>
<gene>
    <name evidence="1" type="ORF">HPB50_021089</name>
</gene>
<protein>
    <submittedName>
        <fullName evidence="1">Uncharacterized protein</fullName>
    </submittedName>
</protein>
<evidence type="ECO:0000313" key="1">
    <source>
        <dbReference type="EMBL" id="KAH6947731.1"/>
    </source>
</evidence>